<name>A0ACB7Y7A4_9ERIC</name>
<proteinExistence type="predicted"/>
<gene>
    <name evidence="1" type="ORF">Vadar_018234</name>
</gene>
<dbReference type="Proteomes" id="UP000828048">
    <property type="component" value="Chromosome 7"/>
</dbReference>
<accession>A0ACB7Y7A4</accession>
<organism evidence="1 2">
    <name type="scientific">Vaccinium darrowii</name>
    <dbReference type="NCBI Taxonomy" id="229202"/>
    <lineage>
        <taxon>Eukaryota</taxon>
        <taxon>Viridiplantae</taxon>
        <taxon>Streptophyta</taxon>
        <taxon>Embryophyta</taxon>
        <taxon>Tracheophyta</taxon>
        <taxon>Spermatophyta</taxon>
        <taxon>Magnoliopsida</taxon>
        <taxon>eudicotyledons</taxon>
        <taxon>Gunneridae</taxon>
        <taxon>Pentapetalae</taxon>
        <taxon>asterids</taxon>
        <taxon>Ericales</taxon>
        <taxon>Ericaceae</taxon>
        <taxon>Vaccinioideae</taxon>
        <taxon>Vaccinieae</taxon>
        <taxon>Vaccinium</taxon>
    </lineage>
</organism>
<comment type="caution">
    <text evidence="1">The sequence shown here is derived from an EMBL/GenBank/DDBJ whole genome shotgun (WGS) entry which is preliminary data.</text>
</comment>
<evidence type="ECO:0000313" key="2">
    <source>
        <dbReference type="Proteomes" id="UP000828048"/>
    </source>
</evidence>
<dbReference type="EMBL" id="CM037157">
    <property type="protein sequence ID" value="KAH7849460.1"/>
    <property type="molecule type" value="Genomic_DNA"/>
</dbReference>
<evidence type="ECO:0000313" key="1">
    <source>
        <dbReference type="EMBL" id="KAH7849460.1"/>
    </source>
</evidence>
<reference evidence="1 2" key="1">
    <citation type="journal article" date="2021" name="Hortic Res">
        <title>High-quality reference genome and annotation aids understanding of berry development for evergreen blueberry (Vaccinium darrowii).</title>
        <authorList>
            <person name="Yu J."/>
            <person name="Hulse-Kemp A.M."/>
            <person name="Babiker E."/>
            <person name="Staton M."/>
        </authorList>
    </citation>
    <scope>NUCLEOTIDE SEQUENCE [LARGE SCALE GENOMIC DNA]</scope>
    <source>
        <strain evidence="2">cv. NJ 8807/NJ 8810</strain>
        <tissue evidence="1">Young leaf</tissue>
    </source>
</reference>
<sequence length="325" mass="35380">MPLALFDPMDTTPPPPPSPFLPVDNGATAVHLPPPILTGGDGPPSTSSIIVIIVIASTIIVSASIYLLLRCFSRRDSLSSTVANDVVSSHRYLHERRAQTDNDLNSYLPVFTFGSVTGGNIVGGDCSVCLSKFERHDQLRLLPLCCHAFHTQCIDAWLLSNETCPLCRSTVHPTEADVLNKISSLTEGGGGGNSFRVEIGSLSRRRESGGRRSYSVGSFEYIVDESGYEVSVELTHRRGVSEDKESTGIPPPPGDHLAGEVAERSWLRDYVDSFASISSRALSFRSSGRIFTGSSRRENDAVLEDLEANRVGEEISEFFRWFSGV</sequence>
<protein>
    <submittedName>
        <fullName evidence="1">Uncharacterized protein</fullName>
    </submittedName>
</protein>
<keyword evidence="2" id="KW-1185">Reference proteome</keyword>